<comment type="caution">
    <text evidence="1">The sequence shown here is derived from an EMBL/GenBank/DDBJ whole genome shotgun (WGS) entry which is preliminary data.</text>
</comment>
<keyword evidence="2" id="KW-1185">Reference proteome</keyword>
<dbReference type="AlphaFoldDB" id="A0A392RR52"/>
<feature type="non-terminal residue" evidence="1">
    <location>
        <position position="103"/>
    </location>
</feature>
<name>A0A392RR52_9FABA</name>
<protein>
    <submittedName>
        <fullName evidence="1">Endonuclease/exonuclease/phosphatase family protein</fullName>
    </submittedName>
</protein>
<evidence type="ECO:0000313" key="2">
    <source>
        <dbReference type="Proteomes" id="UP000265520"/>
    </source>
</evidence>
<accession>A0A392RR52</accession>
<dbReference type="Proteomes" id="UP000265520">
    <property type="component" value="Unassembled WGS sequence"/>
</dbReference>
<sequence length="103" mass="11578">MAIQETKLESISDTLCYSLWGGEDCNWAFLPAVGSSGGILSIWRKTNSSLIFHFTGDGFVGVCLEWGVKKTICYIVNVYAKCDHYAKRRLWETIVMSKRGFGD</sequence>
<keyword evidence="1" id="KW-0255">Endonuclease</keyword>
<keyword evidence="1" id="KW-0269">Exonuclease</keyword>
<reference evidence="1 2" key="1">
    <citation type="journal article" date="2018" name="Front. Plant Sci.">
        <title>Red Clover (Trifolium pratense) and Zigzag Clover (T. medium) - A Picture of Genomic Similarities and Differences.</title>
        <authorList>
            <person name="Dluhosova J."/>
            <person name="Istvanek J."/>
            <person name="Nedelnik J."/>
            <person name="Repkova J."/>
        </authorList>
    </citation>
    <scope>NUCLEOTIDE SEQUENCE [LARGE SCALE GENOMIC DNA]</scope>
    <source>
        <strain evidence="2">cv. 10/8</strain>
        <tissue evidence="1">Leaf</tissue>
    </source>
</reference>
<evidence type="ECO:0000313" key="1">
    <source>
        <dbReference type="EMBL" id="MCI39093.1"/>
    </source>
</evidence>
<organism evidence="1 2">
    <name type="scientific">Trifolium medium</name>
    <dbReference type="NCBI Taxonomy" id="97028"/>
    <lineage>
        <taxon>Eukaryota</taxon>
        <taxon>Viridiplantae</taxon>
        <taxon>Streptophyta</taxon>
        <taxon>Embryophyta</taxon>
        <taxon>Tracheophyta</taxon>
        <taxon>Spermatophyta</taxon>
        <taxon>Magnoliopsida</taxon>
        <taxon>eudicotyledons</taxon>
        <taxon>Gunneridae</taxon>
        <taxon>Pentapetalae</taxon>
        <taxon>rosids</taxon>
        <taxon>fabids</taxon>
        <taxon>Fabales</taxon>
        <taxon>Fabaceae</taxon>
        <taxon>Papilionoideae</taxon>
        <taxon>50 kb inversion clade</taxon>
        <taxon>NPAAA clade</taxon>
        <taxon>Hologalegina</taxon>
        <taxon>IRL clade</taxon>
        <taxon>Trifolieae</taxon>
        <taxon>Trifolium</taxon>
    </lineage>
</organism>
<dbReference type="GO" id="GO:0004527">
    <property type="term" value="F:exonuclease activity"/>
    <property type="evidence" value="ECO:0007669"/>
    <property type="project" value="UniProtKB-KW"/>
</dbReference>
<keyword evidence="1" id="KW-0540">Nuclease</keyword>
<dbReference type="GO" id="GO:0004519">
    <property type="term" value="F:endonuclease activity"/>
    <property type="evidence" value="ECO:0007669"/>
    <property type="project" value="UniProtKB-KW"/>
</dbReference>
<proteinExistence type="predicted"/>
<keyword evidence="1" id="KW-0378">Hydrolase</keyword>
<dbReference type="EMBL" id="LXQA010263481">
    <property type="protein sequence ID" value="MCI39093.1"/>
    <property type="molecule type" value="Genomic_DNA"/>
</dbReference>